<evidence type="ECO:0000313" key="3">
    <source>
        <dbReference type="Proteomes" id="UP001058974"/>
    </source>
</evidence>
<evidence type="ECO:0000313" key="2">
    <source>
        <dbReference type="EMBL" id="KAI5418840.1"/>
    </source>
</evidence>
<proteinExistence type="predicted"/>
<dbReference type="AlphaFoldDB" id="A0A9D4XH85"/>
<keyword evidence="3" id="KW-1185">Reference proteome</keyword>
<feature type="transmembrane region" description="Helical" evidence="1">
    <location>
        <begin position="139"/>
        <end position="163"/>
    </location>
</feature>
<organism evidence="2 3">
    <name type="scientific">Pisum sativum</name>
    <name type="common">Garden pea</name>
    <name type="synonym">Lathyrus oleraceus</name>
    <dbReference type="NCBI Taxonomy" id="3888"/>
    <lineage>
        <taxon>Eukaryota</taxon>
        <taxon>Viridiplantae</taxon>
        <taxon>Streptophyta</taxon>
        <taxon>Embryophyta</taxon>
        <taxon>Tracheophyta</taxon>
        <taxon>Spermatophyta</taxon>
        <taxon>Magnoliopsida</taxon>
        <taxon>eudicotyledons</taxon>
        <taxon>Gunneridae</taxon>
        <taxon>Pentapetalae</taxon>
        <taxon>rosids</taxon>
        <taxon>fabids</taxon>
        <taxon>Fabales</taxon>
        <taxon>Fabaceae</taxon>
        <taxon>Papilionoideae</taxon>
        <taxon>50 kb inversion clade</taxon>
        <taxon>NPAAA clade</taxon>
        <taxon>Hologalegina</taxon>
        <taxon>IRL clade</taxon>
        <taxon>Fabeae</taxon>
        <taxon>Lathyrus</taxon>
    </lineage>
</organism>
<dbReference type="Proteomes" id="UP001058974">
    <property type="component" value="Chromosome 4"/>
</dbReference>
<comment type="caution">
    <text evidence="2">The sequence shown here is derived from an EMBL/GenBank/DDBJ whole genome shotgun (WGS) entry which is preliminary data.</text>
</comment>
<name>A0A9D4XH85_PEA</name>
<keyword evidence="1" id="KW-1133">Transmembrane helix</keyword>
<dbReference type="Gramene" id="Psat04G0317200-T1">
    <property type="protein sequence ID" value="KAI5418840.1"/>
    <property type="gene ID" value="KIW84_043172"/>
</dbReference>
<sequence>MHDLKVSYMNVWKLRLKELFDSIPTLDELEGLQKVVGRLSNLLDTALKFSLSSSSRSPQMFSPYQKILWTLNAWTSMDAVNMKIASFILEMWFNWHESLWACFPDFVKNFSNIEDHEKAHMLSRSLGCNVSSVECPCPIYGIAIIMGNIFLNFLCLALVPVMVGTGFEMGRVTKGLLHTSSVGFAAVVGLLHTALPSSFVTAEFDDCMIIQYLISGFQFCYRVLTHDLLVGWKWIVLARLQTKIGFCRWMLSCHAYCRLNGLVPS</sequence>
<gene>
    <name evidence="2" type="ORF">KIW84_043172</name>
</gene>
<accession>A0A9D4XH85</accession>
<protein>
    <submittedName>
        <fullName evidence="2">Uncharacterized protein</fullName>
    </submittedName>
</protein>
<feature type="transmembrane region" description="Helical" evidence="1">
    <location>
        <begin position="175"/>
        <end position="195"/>
    </location>
</feature>
<dbReference type="EMBL" id="JAMSHJ010000004">
    <property type="protein sequence ID" value="KAI5418840.1"/>
    <property type="molecule type" value="Genomic_DNA"/>
</dbReference>
<keyword evidence="1" id="KW-0472">Membrane</keyword>
<evidence type="ECO:0000256" key="1">
    <source>
        <dbReference type="SAM" id="Phobius"/>
    </source>
</evidence>
<reference evidence="2 3" key="1">
    <citation type="journal article" date="2022" name="Nat. Genet.">
        <title>Improved pea reference genome and pan-genome highlight genomic features and evolutionary characteristics.</title>
        <authorList>
            <person name="Yang T."/>
            <person name="Liu R."/>
            <person name="Luo Y."/>
            <person name="Hu S."/>
            <person name="Wang D."/>
            <person name="Wang C."/>
            <person name="Pandey M.K."/>
            <person name="Ge S."/>
            <person name="Xu Q."/>
            <person name="Li N."/>
            <person name="Li G."/>
            <person name="Huang Y."/>
            <person name="Saxena R.K."/>
            <person name="Ji Y."/>
            <person name="Li M."/>
            <person name="Yan X."/>
            <person name="He Y."/>
            <person name="Liu Y."/>
            <person name="Wang X."/>
            <person name="Xiang C."/>
            <person name="Varshney R.K."/>
            <person name="Ding H."/>
            <person name="Gao S."/>
            <person name="Zong X."/>
        </authorList>
    </citation>
    <scope>NUCLEOTIDE SEQUENCE [LARGE SCALE GENOMIC DNA]</scope>
    <source>
        <strain evidence="2 3">cv. Zhongwan 6</strain>
    </source>
</reference>
<keyword evidence="1" id="KW-0812">Transmembrane</keyword>